<evidence type="ECO:0000256" key="1">
    <source>
        <dbReference type="ARBA" id="ARBA00010641"/>
    </source>
</evidence>
<evidence type="ECO:0000256" key="3">
    <source>
        <dbReference type="ARBA" id="ARBA00023082"/>
    </source>
</evidence>
<comment type="similarity">
    <text evidence="1 6">Belongs to the sigma-70 factor family. ECF subfamily.</text>
</comment>
<evidence type="ECO:0000256" key="5">
    <source>
        <dbReference type="ARBA" id="ARBA00023163"/>
    </source>
</evidence>
<comment type="caution">
    <text evidence="9">The sequence shown here is derived from an EMBL/GenBank/DDBJ whole genome shotgun (WGS) entry which is preliminary data.</text>
</comment>
<dbReference type="SUPFAM" id="SSF88659">
    <property type="entry name" value="Sigma3 and sigma4 domains of RNA polymerase sigma factors"/>
    <property type="match status" value="1"/>
</dbReference>
<dbReference type="CDD" id="cd06171">
    <property type="entry name" value="Sigma70_r4"/>
    <property type="match status" value="1"/>
</dbReference>
<dbReference type="InterPro" id="IPR007627">
    <property type="entry name" value="RNA_pol_sigma70_r2"/>
</dbReference>
<proteinExistence type="inferred from homology"/>
<dbReference type="Pfam" id="PF08281">
    <property type="entry name" value="Sigma70_r4_2"/>
    <property type="match status" value="1"/>
</dbReference>
<dbReference type="InterPro" id="IPR039425">
    <property type="entry name" value="RNA_pol_sigma-70-like"/>
</dbReference>
<dbReference type="InterPro" id="IPR014284">
    <property type="entry name" value="RNA_pol_sigma-70_dom"/>
</dbReference>
<dbReference type="AlphaFoldDB" id="A0A4Q9V1I5"/>
<dbReference type="InterPro" id="IPR000838">
    <property type="entry name" value="RNA_pol_sigma70_ECF_CS"/>
</dbReference>
<dbReference type="PANTHER" id="PTHR43133:SF59">
    <property type="entry name" value="ECF RNA POLYMERASE SIGMA FACTOR SIGR"/>
    <property type="match status" value="1"/>
</dbReference>
<dbReference type="FunFam" id="1.10.10.10:FF:000068">
    <property type="entry name" value="RNA polymerase sigma factor"/>
    <property type="match status" value="1"/>
</dbReference>
<sequence>MSERAARFERDALPYLDQLYGAALRLTRKPQDAEDLVQETFAKAFAAFHQYQPGTNLKAWLYRILNNTFISNYRKQQRRPKEIDGAEVEDWHEYEASTHDSVGLMSAEAEVLERLPNTDIREALEQLPPERRTVVYLADVEGFSYQEIAGITGVPIGTVMSRLNRGRKQLREILHDYAVELGYKVGGSK</sequence>
<dbReference type="SUPFAM" id="SSF88946">
    <property type="entry name" value="Sigma2 domain of RNA polymerase sigma factors"/>
    <property type="match status" value="1"/>
</dbReference>
<keyword evidence="3 6" id="KW-0731">Sigma factor</keyword>
<feature type="domain" description="RNA polymerase sigma factor 70 region 4 type 2" evidence="8">
    <location>
        <begin position="119"/>
        <end position="170"/>
    </location>
</feature>
<dbReference type="OrthoDB" id="9803470at2"/>
<dbReference type="InterPro" id="IPR013249">
    <property type="entry name" value="RNA_pol_sigma70_r4_t2"/>
</dbReference>
<keyword evidence="5 6" id="KW-0804">Transcription</keyword>
<dbReference type="NCBIfam" id="TIGR02947">
    <property type="entry name" value="SigH_actino"/>
    <property type="match status" value="1"/>
</dbReference>
<dbReference type="EMBL" id="SJDT01000004">
    <property type="protein sequence ID" value="TBW21626.1"/>
    <property type="molecule type" value="Genomic_DNA"/>
</dbReference>
<reference evidence="9 10" key="1">
    <citation type="submission" date="2019-02" db="EMBL/GenBank/DDBJ databases">
        <title>Arcanobacterium bovis sp. nov., isolated from the milk of a cow with mastitis.</title>
        <authorList>
            <person name="Sammra O."/>
            <person name="Foster G."/>
            <person name="Hassan A."/>
            <person name="Alssahen M."/>
            <person name="Laemmler C."/>
            <person name="Borowiak M."/>
            <person name="Malorny B."/>
            <person name="Abdulmawjood A."/>
        </authorList>
    </citation>
    <scope>NUCLEOTIDE SEQUENCE [LARGE SCALE GENOMIC DNA]</scope>
    <source>
        <strain evidence="9 10">C605018/01/1</strain>
    </source>
</reference>
<gene>
    <name evidence="9" type="ORF">EZJ44_06345</name>
</gene>
<dbReference type="InterPro" id="IPR014293">
    <property type="entry name" value="RNA_pol_sigma70_actinobac"/>
</dbReference>
<evidence type="ECO:0000256" key="6">
    <source>
        <dbReference type="RuleBase" id="RU000716"/>
    </source>
</evidence>
<evidence type="ECO:0000256" key="2">
    <source>
        <dbReference type="ARBA" id="ARBA00023015"/>
    </source>
</evidence>
<dbReference type="GO" id="GO:0016987">
    <property type="term" value="F:sigma factor activity"/>
    <property type="evidence" value="ECO:0007669"/>
    <property type="project" value="UniProtKB-KW"/>
</dbReference>
<dbReference type="GO" id="GO:0003677">
    <property type="term" value="F:DNA binding"/>
    <property type="evidence" value="ECO:0007669"/>
    <property type="project" value="UniProtKB-KW"/>
</dbReference>
<evidence type="ECO:0000259" key="8">
    <source>
        <dbReference type="Pfam" id="PF08281"/>
    </source>
</evidence>
<dbReference type="GO" id="GO:0006950">
    <property type="term" value="P:response to stress"/>
    <property type="evidence" value="ECO:0007669"/>
    <property type="project" value="UniProtKB-ARBA"/>
</dbReference>
<keyword evidence="2 6" id="KW-0805">Transcription regulation</keyword>
<dbReference type="GO" id="GO:0006352">
    <property type="term" value="P:DNA-templated transcription initiation"/>
    <property type="evidence" value="ECO:0007669"/>
    <property type="project" value="InterPro"/>
</dbReference>
<dbReference type="Gene3D" id="1.10.10.10">
    <property type="entry name" value="Winged helix-like DNA-binding domain superfamily/Winged helix DNA-binding domain"/>
    <property type="match status" value="1"/>
</dbReference>
<dbReference type="InterPro" id="IPR013325">
    <property type="entry name" value="RNA_pol_sigma_r2"/>
</dbReference>
<keyword evidence="10" id="KW-1185">Reference proteome</keyword>
<dbReference type="PANTHER" id="PTHR43133">
    <property type="entry name" value="RNA POLYMERASE ECF-TYPE SIGMA FACTO"/>
    <property type="match status" value="1"/>
</dbReference>
<evidence type="ECO:0000313" key="10">
    <source>
        <dbReference type="Proteomes" id="UP000293036"/>
    </source>
</evidence>
<dbReference type="InterPro" id="IPR036388">
    <property type="entry name" value="WH-like_DNA-bd_sf"/>
</dbReference>
<dbReference type="Gene3D" id="1.10.1740.10">
    <property type="match status" value="1"/>
</dbReference>
<organism evidence="9 10">
    <name type="scientific">Arcanobacterium bovis</name>
    <dbReference type="NCBI Taxonomy" id="2529275"/>
    <lineage>
        <taxon>Bacteria</taxon>
        <taxon>Bacillati</taxon>
        <taxon>Actinomycetota</taxon>
        <taxon>Actinomycetes</taxon>
        <taxon>Actinomycetales</taxon>
        <taxon>Actinomycetaceae</taxon>
        <taxon>Arcanobacterium</taxon>
    </lineage>
</organism>
<dbReference type="Pfam" id="PF04542">
    <property type="entry name" value="Sigma70_r2"/>
    <property type="match status" value="1"/>
</dbReference>
<protein>
    <recommendedName>
        <fullName evidence="6">RNA polymerase sigma factor</fullName>
    </recommendedName>
</protein>
<dbReference type="InterPro" id="IPR013324">
    <property type="entry name" value="RNA_pol_sigma_r3/r4-like"/>
</dbReference>
<dbReference type="NCBIfam" id="TIGR02937">
    <property type="entry name" value="sigma70-ECF"/>
    <property type="match status" value="1"/>
</dbReference>
<keyword evidence="4 6" id="KW-0238">DNA-binding</keyword>
<evidence type="ECO:0000259" key="7">
    <source>
        <dbReference type="Pfam" id="PF04542"/>
    </source>
</evidence>
<evidence type="ECO:0000313" key="9">
    <source>
        <dbReference type="EMBL" id="TBW21626.1"/>
    </source>
</evidence>
<dbReference type="Proteomes" id="UP000293036">
    <property type="component" value="Unassembled WGS sequence"/>
</dbReference>
<accession>A0A4Q9V1I5</accession>
<evidence type="ECO:0000256" key="4">
    <source>
        <dbReference type="ARBA" id="ARBA00023125"/>
    </source>
</evidence>
<feature type="domain" description="RNA polymerase sigma-70 region 2" evidence="7">
    <location>
        <begin position="15"/>
        <end position="79"/>
    </location>
</feature>
<dbReference type="RefSeq" id="WP_131281576.1">
    <property type="nucleotide sequence ID" value="NZ_JBHSLR010000006.1"/>
</dbReference>
<dbReference type="PROSITE" id="PS01063">
    <property type="entry name" value="SIGMA70_ECF"/>
    <property type="match status" value="1"/>
</dbReference>
<name>A0A4Q9V1I5_9ACTO</name>